<dbReference type="AlphaFoldDB" id="A0A0C3JE07"/>
<gene>
    <name evidence="1" type="ORF">M404DRAFT_136171</name>
</gene>
<dbReference type="HOGENOM" id="CLU_002498_2_0_1"/>
<sequence>MFTIPGLLYRQLVAVIHSTFTEDNAKWFHLTPFRRVWRSAITGCEMRLYDELYTSDAWNRAHDELQKQSRSDGCKLERVIAGLMFWSDATHLAQFGDASAWPIYLFFGNQSKYTCACPSSSACHPIAFMPTFISKFTKKKNYDDIIAHCKRELFHGVWKVLLDEEFVEAYKDGIVIRCYDGVCWRVFPRIFTYAADYPEKVLLAAIHDKGNFPCPQCLIAKEDFSRLGLRSDASRRFTKIRQYFSDRILAARNAIYRLGCPIKGNSFADILGPLGLDVYSIVTVDLLHEFELGIFKSVFRHLLRLLYVIHPDTVIQLNEQYGVPSNFVLWKRCNSSLSP</sequence>
<protein>
    <submittedName>
        <fullName evidence="1">Uncharacterized protein</fullName>
    </submittedName>
</protein>
<evidence type="ECO:0000313" key="1">
    <source>
        <dbReference type="EMBL" id="KIO07303.1"/>
    </source>
</evidence>
<dbReference type="InterPro" id="IPR041078">
    <property type="entry name" value="Plavaka"/>
</dbReference>
<dbReference type="InParanoid" id="A0A0C3JE07"/>
<reference evidence="2" key="2">
    <citation type="submission" date="2015-01" db="EMBL/GenBank/DDBJ databases">
        <title>Evolutionary Origins and Diversification of the Mycorrhizal Mutualists.</title>
        <authorList>
            <consortium name="DOE Joint Genome Institute"/>
            <consortium name="Mycorrhizal Genomics Consortium"/>
            <person name="Kohler A."/>
            <person name="Kuo A."/>
            <person name="Nagy L.G."/>
            <person name="Floudas D."/>
            <person name="Copeland A."/>
            <person name="Barry K.W."/>
            <person name="Cichocki N."/>
            <person name="Veneault-Fourrey C."/>
            <person name="LaButti K."/>
            <person name="Lindquist E.A."/>
            <person name="Lipzen A."/>
            <person name="Lundell T."/>
            <person name="Morin E."/>
            <person name="Murat C."/>
            <person name="Riley R."/>
            <person name="Ohm R."/>
            <person name="Sun H."/>
            <person name="Tunlid A."/>
            <person name="Henrissat B."/>
            <person name="Grigoriev I.V."/>
            <person name="Hibbett D.S."/>
            <person name="Martin F."/>
        </authorList>
    </citation>
    <scope>NUCLEOTIDE SEQUENCE [LARGE SCALE GENOMIC DNA]</scope>
    <source>
        <strain evidence="2">Marx 270</strain>
    </source>
</reference>
<dbReference type="Pfam" id="PF18759">
    <property type="entry name" value="Plavaka"/>
    <property type="match status" value="1"/>
</dbReference>
<dbReference type="STRING" id="870435.A0A0C3JE07"/>
<organism evidence="1 2">
    <name type="scientific">Pisolithus tinctorius Marx 270</name>
    <dbReference type="NCBI Taxonomy" id="870435"/>
    <lineage>
        <taxon>Eukaryota</taxon>
        <taxon>Fungi</taxon>
        <taxon>Dikarya</taxon>
        <taxon>Basidiomycota</taxon>
        <taxon>Agaricomycotina</taxon>
        <taxon>Agaricomycetes</taxon>
        <taxon>Agaricomycetidae</taxon>
        <taxon>Boletales</taxon>
        <taxon>Sclerodermatineae</taxon>
        <taxon>Pisolithaceae</taxon>
        <taxon>Pisolithus</taxon>
    </lineage>
</organism>
<name>A0A0C3JE07_PISTI</name>
<keyword evidence="2" id="KW-1185">Reference proteome</keyword>
<evidence type="ECO:0000313" key="2">
    <source>
        <dbReference type="Proteomes" id="UP000054217"/>
    </source>
</evidence>
<dbReference type="OrthoDB" id="3208495at2759"/>
<proteinExistence type="predicted"/>
<reference evidence="1 2" key="1">
    <citation type="submission" date="2014-04" db="EMBL/GenBank/DDBJ databases">
        <authorList>
            <consortium name="DOE Joint Genome Institute"/>
            <person name="Kuo A."/>
            <person name="Kohler A."/>
            <person name="Costa M.D."/>
            <person name="Nagy L.G."/>
            <person name="Floudas D."/>
            <person name="Copeland A."/>
            <person name="Barry K.W."/>
            <person name="Cichocki N."/>
            <person name="Veneault-Fourrey C."/>
            <person name="LaButti K."/>
            <person name="Lindquist E.A."/>
            <person name="Lipzen A."/>
            <person name="Lundell T."/>
            <person name="Morin E."/>
            <person name="Murat C."/>
            <person name="Sun H."/>
            <person name="Tunlid A."/>
            <person name="Henrissat B."/>
            <person name="Grigoriev I.V."/>
            <person name="Hibbett D.S."/>
            <person name="Martin F."/>
            <person name="Nordberg H.P."/>
            <person name="Cantor M.N."/>
            <person name="Hua S.X."/>
        </authorList>
    </citation>
    <scope>NUCLEOTIDE SEQUENCE [LARGE SCALE GENOMIC DNA]</scope>
    <source>
        <strain evidence="1 2">Marx 270</strain>
    </source>
</reference>
<dbReference type="EMBL" id="KN831960">
    <property type="protein sequence ID" value="KIO07303.1"/>
    <property type="molecule type" value="Genomic_DNA"/>
</dbReference>
<accession>A0A0C3JE07</accession>
<dbReference type="Proteomes" id="UP000054217">
    <property type="component" value="Unassembled WGS sequence"/>
</dbReference>